<dbReference type="PANTHER" id="PTHR43800:SF1">
    <property type="entry name" value="PEPTIDYL-LYSINE N-ACETYLTRANSFERASE YJAB"/>
    <property type="match status" value="1"/>
</dbReference>
<evidence type="ECO:0000256" key="1">
    <source>
        <dbReference type="ARBA" id="ARBA00022679"/>
    </source>
</evidence>
<dbReference type="SUPFAM" id="SSF55729">
    <property type="entry name" value="Acyl-CoA N-acyltransferases (Nat)"/>
    <property type="match status" value="1"/>
</dbReference>
<evidence type="ECO:0000256" key="2">
    <source>
        <dbReference type="ARBA" id="ARBA00023315"/>
    </source>
</evidence>
<dbReference type="STRING" id="41047.A0A397G6F8"/>
<dbReference type="Pfam" id="PF00583">
    <property type="entry name" value="Acetyltransf_1"/>
    <property type="match status" value="1"/>
</dbReference>
<comment type="caution">
    <text evidence="4">The sequence shown here is derived from an EMBL/GenBank/DDBJ whole genome shotgun (WGS) entry which is preliminary data.</text>
</comment>
<gene>
    <name evidence="4" type="ORF">CDV56_104771</name>
</gene>
<proteinExistence type="predicted"/>
<dbReference type="AlphaFoldDB" id="A0A397G6F8"/>
<dbReference type="PROSITE" id="PS51186">
    <property type="entry name" value="GNAT"/>
    <property type="match status" value="1"/>
</dbReference>
<evidence type="ECO:0000313" key="4">
    <source>
        <dbReference type="EMBL" id="RHZ46631.1"/>
    </source>
</evidence>
<name>A0A397G6F8_ASPTH</name>
<dbReference type="PANTHER" id="PTHR43800">
    <property type="entry name" value="PEPTIDYL-LYSINE N-ACETYLTRANSFERASE YJAB"/>
    <property type="match status" value="1"/>
</dbReference>
<keyword evidence="2" id="KW-0012">Acyltransferase</keyword>
<dbReference type="GO" id="GO:0016747">
    <property type="term" value="F:acyltransferase activity, transferring groups other than amino-acyl groups"/>
    <property type="evidence" value="ECO:0007669"/>
    <property type="project" value="InterPro"/>
</dbReference>
<feature type="domain" description="N-acetyltransferase" evidence="3">
    <location>
        <begin position="11"/>
        <end position="165"/>
    </location>
</feature>
<dbReference type="OrthoDB" id="2744543at2759"/>
<dbReference type="InterPro" id="IPR016181">
    <property type="entry name" value="Acyl_CoA_acyltransferase"/>
</dbReference>
<keyword evidence="5" id="KW-1185">Reference proteome</keyword>
<dbReference type="InterPro" id="IPR000182">
    <property type="entry name" value="GNAT_dom"/>
</dbReference>
<dbReference type="RefSeq" id="XP_026611240.1">
    <property type="nucleotide sequence ID" value="XM_026758390.1"/>
</dbReference>
<dbReference type="EMBL" id="NKHU02000244">
    <property type="protein sequence ID" value="RHZ46631.1"/>
    <property type="molecule type" value="Genomic_DNA"/>
</dbReference>
<reference evidence="4" key="1">
    <citation type="submission" date="2018-08" db="EMBL/GenBank/DDBJ databases">
        <title>Draft genome sequence of azole-resistant Aspergillus thermomutatus (Neosartorya pseudofischeri) strain HMR AF 39, isolated from a human nasal aspirate.</title>
        <authorList>
            <person name="Parent-Michaud M."/>
            <person name="Dufresne P.J."/>
            <person name="Fournier E."/>
            <person name="Martineau C."/>
            <person name="Moreira S."/>
            <person name="Perkins V."/>
            <person name="De Repentigny L."/>
            <person name="Dufresne S.F."/>
        </authorList>
    </citation>
    <scope>NUCLEOTIDE SEQUENCE [LARGE SCALE GENOMIC DNA]</scope>
    <source>
        <strain evidence="4">HMR AF 39</strain>
    </source>
</reference>
<dbReference type="GeneID" id="38126745"/>
<protein>
    <recommendedName>
        <fullName evidence="3">N-acetyltransferase domain-containing protein</fullName>
    </recommendedName>
</protein>
<dbReference type="CDD" id="cd04301">
    <property type="entry name" value="NAT_SF"/>
    <property type="match status" value="1"/>
</dbReference>
<sequence>MTTTPLQKCEISIRLALEEDIPRMNTIETSAAQLFRTVHLAWIADSPPLDPATLRSMIAQQNVWVAVTSENTAVGFIAVRDLDGMLYVAEMDVHEDWQRRGIARTMLEEVERRARDRGYEYVSLTTYRDLGFNGRFYARMGFEEVDVDTAGERHGRELEEQARCGHDRARRCVMRKRVAL</sequence>
<accession>A0A397G6F8</accession>
<evidence type="ECO:0000259" key="3">
    <source>
        <dbReference type="PROSITE" id="PS51186"/>
    </source>
</evidence>
<dbReference type="VEuPathDB" id="FungiDB:CDV56_104771"/>
<organism evidence="4 5">
    <name type="scientific">Aspergillus thermomutatus</name>
    <name type="common">Neosartorya pseudofischeri</name>
    <dbReference type="NCBI Taxonomy" id="41047"/>
    <lineage>
        <taxon>Eukaryota</taxon>
        <taxon>Fungi</taxon>
        <taxon>Dikarya</taxon>
        <taxon>Ascomycota</taxon>
        <taxon>Pezizomycotina</taxon>
        <taxon>Eurotiomycetes</taxon>
        <taxon>Eurotiomycetidae</taxon>
        <taxon>Eurotiales</taxon>
        <taxon>Aspergillaceae</taxon>
        <taxon>Aspergillus</taxon>
        <taxon>Aspergillus subgen. Fumigati</taxon>
    </lineage>
</organism>
<dbReference type="Gene3D" id="3.40.630.30">
    <property type="match status" value="1"/>
</dbReference>
<dbReference type="Proteomes" id="UP000215305">
    <property type="component" value="Unassembled WGS sequence"/>
</dbReference>
<evidence type="ECO:0000313" key="5">
    <source>
        <dbReference type="Proteomes" id="UP000215305"/>
    </source>
</evidence>
<keyword evidence="1" id="KW-0808">Transferase</keyword>